<evidence type="ECO:0000256" key="2">
    <source>
        <dbReference type="ARBA" id="ARBA00011742"/>
    </source>
</evidence>
<dbReference type="Proteomes" id="UP000076842">
    <property type="component" value="Unassembled WGS sequence"/>
</dbReference>
<evidence type="ECO:0000256" key="5">
    <source>
        <dbReference type="SAM" id="Coils"/>
    </source>
</evidence>
<sequence length="198" mass="22005">MADTAGPSVPPILPLYVLYCEVCTFPPEYCEFGSSVSKCKSWLAEEHPELYDKYWSDEALVKKIGTLSLENQKKLDDDSAKKEAKAEAKASLAEKKRKESKITIKRVERNKRKHVTSVQGLEAFGVDLKKASKLFAQKFATGSSVSKNLQGLEEIVVQGDVTEEIVDMIIDQVGVLKGVPEKNVVRVEEKKKKGGDDE</sequence>
<keyword evidence="8" id="KW-1185">Reference proteome</keyword>
<feature type="coiled-coil region" evidence="5">
    <location>
        <begin position="81"/>
        <end position="110"/>
    </location>
</feature>
<keyword evidence="4" id="KW-0687">Ribonucleoprotein</keyword>
<dbReference type="GO" id="GO:0005737">
    <property type="term" value="C:cytoplasm"/>
    <property type="evidence" value="ECO:0007669"/>
    <property type="project" value="UniProtKB-SubCell"/>
</dbReference>
<dbReference type="PROSITE" id="PS50296">
    <property type="entry name" value="SUI1"/>
    <property type="match status" value="1"/>
</dbReference>
<gene>
    <name evidence="7" type="ORF">CALCODRAFT_480426</name>
</gene>
<dbReference type="GO" id="GO:0003729">
    <property type="term" value="F:mRNA binding"/>
    <property type="evidence" value="ECO:0007669"/>
    <property type="project" value="TreeGrafter"/>
</dbReference>
<comment type="subunit">
    <text evidence="2 4">Interacts with the 40S ribosomal subunit.</text>
</comment>
<evidence type="ECO:0000256" key="4">
    <source>
        <dbReference type="RuleBase" id="RU361273"/>
    </source>
</evidence>
<dbReference type="PANTHER" id="PTHR12789">
    <property type="entry name" value="DENSITY-REGULATED PROTEIN HOMOLOG"/>
    <property type="match status" value="1"/>
</dbReference>
<keyword evidence="4" id="KW-0963">Cytoplasm</keyword>
<comment type="subcellular location">
    <subcellularLocation>
        <location evidence="4">Cytoplasm</location>
    </subcellularLocation>
</comment>
<evidence type="ECO:0000256" key="1">
    <source>
        <dbReference type="ARBA" id="ARBA00007514"/>
    </source>
</evidence>
<dbReference type="Gene3D" id="3.30.780.10">
    <property type="entry name" value="SUI1-like domain"/>
    <property type="match status" value="1"/>
</dbReference>
<feature type="domain" description="SUI1" evidence="6">
    <location>
        <begin position="102"/>
        <end position="173"/>
    </location>
</feature>
<dbReference type="InterPro" id="IPR001950">
    <property type="entry name" value="SUI1"/>
</dbReference>
<comment type="domain">
    <text evidence="4">The SUI1 domain may be involved in RNA binding.</text>
</comment>
<dbReference type="PANTHER" id="PTHR12789:SF0">
    <property type="entry name" value="DENSITY-REGULATED PROTEIN"/>
    <property type="match status" value="1"/>
</dbReference>
<dbReference type="EMBL" id="KV423928">
    <property type="protein sequence ID" value="KZT60761.1"/>
    <property type="molecule type" value="Genomic_DNA"/>
</dbReference>
<dbReference type="Pfam" id="PF01253">
    <property type="entry name" value="SUI1"/>
    <property type="match status" value="1"/>
</dbReference>
<dbReference type="CDD" id="cd11607">
    <property type="entry name" value="DENR_C"/>
    <property type="match status" value="1"/>
</dbReference>
<dbReference type="GO" id="GO:0001731">
    <property type="term" value="P:formation of translation preinitiation complex"/>
    <property type="evidence" value="ECO:0007669"/>
    <property type="project" value="TreeGrafter"/>
</dbReference>
<accession>A0A165IMA7</accession>
<dbReference type="GO" id="GO:0003743">
    <property type="term" value="F:translation initiation factor activity"/>
    <property type="evidence" value="ECO:0007669"/>
    <property type="project" value="InterPro"/>
</dbReference>
<evidence type="ECO:0000313" key="8">
    <source>
        <dbReference type="Proteomes" id="UP000076842"/>
    </source>
</evidence>
<dbReference type="InParanoid" id="A0A165IMA7"/>
<keyword evidence="5" id="KW-0175">Coiled coil</keyword>
<dbReference type="GO" id="GO:1990904">
    <property type="term" value="C:ribonucleoprotein complex"/>
    <property type="evidence" value="ECO:0007669"/>
    <property type="project" value="UniProtKB-KW"/>
</dbReference>
<dbReference type="OrthoDB" id="277199at2759"/>
<dbReference type="NCBIfam" id="TIGR01159">
    <property type="entry name" value="DRP1"/>
    <property type="match status" value="1"/>
</dbReference>
<dbReference type="FunCoup" id="A0A165IMA7">
    <property type="interactions" value="644"/>
</dbReference>
<dbReference type="Pfam" id="PF21023">
    <property type="entry name" value="DENR_N"/>
    <property type="match status" value="1"/>
</dbReference>
<dbReference type="InterPro" id="IPR036877">
    <property type="entry name" value="SUI1_dom_sf"/>
</dbReference>
<protein>
    <recommendedName>
        <fullName evidence="3 4">Translation machinery-associated protein 22</fullName>
    </recommendedName>
</protein>
<evidence type="ECO:0000256" key="3">
    <source>
        <dbReference type="ARBA" id="ARBA00020058"/>
    </source>
</evidence>
<proteinExistence type="inferred from homology"/>
<dbReference type="GO" id="GO:0002188">
    <property type="term" value="P:translation reinitiation"/>
    <property type="evidence" value="ECO:0007669"/>
    <property type="project" value="TreeGrafter"/>
</dbReference>
<evidence type="ECO:0000259" key="6">
    <source>
        <dbReference type="PROSITE" id="PS50296"/>
    </source>
</evidence>
<name>A0A165IMA7_9BASI</name>
<dbReference type="SUPFAM" id="SSF55159">
    <property type="entry name" value="eIF1-like"/>
    <property type="match status" value="1"/>
</dbReference>
<dbReference type="AlphaFoldDB" id="A0A165IMA7"/>
<comment type="similarity">
    <text evidence="1 4">Belongs to the DENR family.</text>
</comment>
<organism evidence="7 8">
    <name type="scientific">Calocera cornea HHB12733</name>
    <dbReference type="NCBI Taxonomy" id="1353952"/>
    <lineage>
        <taxon>Eukaryota</taxon>
        <taxon>Fungi</taxon>
        <taxon>Dikarya</taxon>
        <taxon>Basidiomycota</taxon>
        <taxon>Agaricomycotina</taxon>
        <taxon>Dacrymycetes</taxon>
        <taxon>Dacrymycetales</taxon>
        <taxon>Dacrymycetaceae</taxon>
        <taxon>Calocera</taxon>
    </lineage>
</organism>
<dbReference type="GO" id="GO:0005840">
    <property type="term" value="C:ribosome"/>
    <property type="evidence" value="ECO:0007669"/>
    <property type="project" value="UniProtKB-KW"/>
</dbReference>
<dbReference type="InterPro" id="IPR005873">
    <property type="entry name" value="DENR_eukaryotes"/>
</dbReference>
<dbReference type="InterPro" id="IPR048517">
    <property type="entry name" value="DENR_N"/>
</dbReference>
<keyword evidence="4" id="KW-0689">Ribosomal protein</keyword>
<reference evidence="7 8" key="1">
    <citation type="journal article" date="2016" name="Mol. Biol. Evol.">
        <title>Comparative Genomics of Early-Diverging Mushroom-Forming Fungi Provides Insights into the Origins of Lignocellulose Decay Capabilities.</title>
        <authorList>
            <person name="Nagy L.G."/>
            <person name="Riley R."/>
            <person name="Tritt A."/>
            <person name="Adam C."/>
            <person name="Daum C."/>
            <person name="Floudas D."/>
            <person name="Sun H."/>
            <person name="Yadav J.S."/>
            <person name="Pangilinan J."/>
            <person name="Larsson K.H."/>
            <person name="Matsuura K."/>
            <person name="Barry K."/>
            <person name="Labutti K."/>
            <person name="Kuo R."/>
            <person name="Ohm R.A."/>
            <person name="Bhattacharya S.S."/>
            <person name="Shirouzu T."/>
            <person name="Yoshinaga Y."/>
            <person name="Martin F.M."/>
            <person name="Grigoriev I.V."/>
            <person name="Hibbett D.S."/>
        </authorList>
    </citation>
    <scope>NUCLEOTIDE SEQUENCE [LARGE SCALE GENOMIC DNA]</scope>
    <source>
        <strain evidence="7 8">HHB12733</strain>
    </source>
</reference>
<dbReference type="STRING" id="1353952.A0A165IMA7"/>
<evidence type="ECO:0000313" key="7">
    <source>
        <dbReference type="EMBL" id="KZT60761.1"/>
    </source>
</evidence>
<dbReference type="InterPro" id="IPR046447">
    <property type="entry name" value="DENR_C"/>
</dbReference>
<dbReference type="InterPro" id="IPR050318">
    <property type="entry name" value="DENR/SUI1_TIF"/>
</dbReference>